<evidence type="ECO:0000313" key="1">
    <source>
        <dbReference type="EMBL" id="TCO07356.1"/>
    </source>
</evidence>
<dbReference type="Proteomes" id="UP000295818">
    <property type="component" value="Unassembled WGS sequence"/>
</dbReference>
<proteinExistence type="predicted"/>
<gene>
    <name evidence="1" type="ORF">EV644_1605</name>
</gene>
<protein>
    <submittedName>
        <fullName evidence="1">Uncharacterized protein</fullName>
    </submittedName>
</protein>
<keyword evidence="2" id="KW-1185">Reference proteome</keyword>
<comment type="caution">
    <text evidence="1">The sequence shown here is derived from an EMBL/GenBank/DDBJ whole genome shotgun (WGS) entry which is preliminary data.</text>
</comment>
<sequence length="113" mass="12474">MVIPALADIHADDGDRVARDQISVAVTAGRLEYNDGASQVFEPDGNTTYVEAGRPTRGEWSVDDDGHFCSFWPPSYRASYELRWTVENGAITGLRFVELSGGAEFVGHYRPVH</sequence>
<reference evidence="1 2" key="1">
    <citation type="journal article" date="2015" name="Stand. Genomic Sci.">
        <title>Genomic Encyclopedia of Bacterial and Archaeal Type Strains, Phase III: the genomes of soil and plant-associated and newly described type strains.</title>
        <authorList>
            <person name="Whitman W.B."/>
            <person name="Woyke T."/>
            <person name="Klenk H.P."/>
            <person name="Zhou Y."/>
            <person name="Lilburn T.G."/>
            <person name="Beck B.J."/>
            <person name="De Vos P."/>
            <person name="Vandamme P."/>
            <person name="Eisen J.A."/>
            <person name="Garrity G."/>
            <person name="Hugenholtz P."/>
            <person name="Kyrpides N.C."/>
        </authorList>
    </citation>
    <scope>NUCLEOTIDE SEQUENCE [LARGE SCALE GENOMIC DNA]</scope>
    <source>
        <strain evidence="1 2">VKM Ac-2538</strain>
    </source>
</reference>
<organism evidence="1 2">
    <name type="scientific">Kribbella orskensis</name>
    <dbReference type="NCBI Taxonomy" id="2512216"/>
    <lineage>
        <taxon>Bacteria</taxon>
        <taxon>Bacillati</taxon>
        <taxon>Actinomycetota</taxon>
        <taxon>Actinomycetes</taxon>
        <taxon>Propionibacteriales</taxon>
        <taxon>Kribbellaceae</taxon>
        <taxon>Kribbella</taxon>
    </lineage>
</organism>
<dbReference type="RefSeq" id="WP_132197831.1">
    <property type="nucleotide sequence ID" value="NZ_SLWM01000060.1"/>
</dbReference>
<accession>A0ABY2B5L1</accession>
<evidence type="ECO:0000313" key="2">
    <source>
        <dbReference type="Proteomes" id="UP000295818"/>
    </source>
</evidence>
<dbReference type="EMBL" id="SLWM01000060">
    <property type="protein sequence ID" value="TCO07356.1"/>
    <property type="molecule type" value="Genomic_DNA"/>
</dbReference>
<name>A0ABY2B5L1_9ACTN</name>